<evidence type="ECO:0000313" key="1">
    <source>
        <dbReference type="EMBL" id="MBB6098086.1"/>
    </source>
</evidence>
<dbReference type="AlphaFoldDB" id="A0A841HYY8"/>
<dbReference type="EMBL" id="JACHHG010000005">
    <property type="protein sequence ID" value="MBB6098086.1"/>
    <property type="molecule type" value="Genomic_DNA"/>
</dbReference>
<evidence type="ECO:0000313" key="2">
    <source>
        <dbReference type="Proteomes" id="UP000569951"/>
    </source>
</evidence>
<proteinExistence type="predicted"/>
<dbReference type="RefSeq" id="WP_183986175.1">
    <property type="nucleotide sequence ID" value="NZ_JACHHG010000005.1"/>
</dbReference>
<reference evidence="1 2" key="1">
    <citation type="submission" date="2020-08" db="EMBL/GenBank/DDBJ databases">
        <title>Genomic Encyclopedia of Type Strains, Phase IV (KMG-IV): sequencing the most valuable type-strain genomes for metagenomic binning, comparative biology and taxonomic classification.</title>
        <authorList>
            <person name="Goeker M."/>
        </authorList>
    </citation>
    <scope>NUCLEOTIDE SEQUENCE [LARGE SCALE GENOMIC DNA]</scope>
    <source>
        <strain evidence="1 2">DSM 21458</strain>
    </source>
</reference>
<accession>A0A841HYY8</accession>
<gene>
    <name evidence="1" type="ORF">HNR42_001511</name>
</gene>
<protein>
    <submittedName>
        <fullName evidence="1">Uncharacterized protein</fullName>
    </submittedName>
</protein>
<keyword evidence="2" id="KW-1185">Reference proteome</keyword>
<comment type="caution">
    <text evidence="1">The sequence shown here is derived from an EMBL/GenBank/DDBJ whole genome shotgun (WGS) entry which is preliminary data.</text>
</comment>
<organism evidence="1 2">
    <name type="scientific">Deinobacterium chartae</name>
    <dbReference type="NCBI Taxonomy" id="521158"/>
    <lineage>
        <taxon>Bacteria</taxon>
        <taxon>Thermotogati</taxon>
        <taxon>Deinococcota</taxon>
        <taxon>Deinococci</taxon>
        <taxon>Deinococcales</taxon>
        <taxon>Deinococcaceae</taxon>
        <taxon>Deinobacterium</taxon>
    </lineage>
</organism>
<name>A0A841HYY8_9DEIO</name>
<sequence length="375" mass="41975">MLITLDGIDADRFDDVDVIEAMNEVAKAYRLGYHNVFAPLNILRYYSAAASPLSPIGKAMFKSMLNSFSMSGIYLKEYGLRLRIVSHGEEISASVVNEEGRIITIIEVPAKKIHATNILNRVVLLSENHRDTEFYRIMAIAVAQEENIGNVNIQFDPNGGGGRTTSDEYSYIQSQNERICLCIVDSDAKYPGSRPGDTAKAVLSLDDPSRPLSRIVITTSMEIENLIPTIVIKDYLGDKNPLRVALDVYEKINENGFTTARLHVDVKNGLRLRELIDKPENSPYYAYWKPVAEAILETEVNPGVCHVDASCDRRSCTCVVIPHLGSNILEQTLPIMRTYLGRQFVQWLDDVMVDEWKRVGRLVIDWCCGSSPKAG</sequence>
<dbReference type="Proteomes" id="UP000569951">
    <property type="component" value="Unassembled WGS sequence"/>
</dbReference>